<reference evidence="1" key="1">
    <citation type="submission" date="2019-08" db="EMBL/GenBank/DDBJ databases">
        <title>Genome sequence of Clostridiales bacterium MT110.</title>
        <authorList>
            <person name="Cao J."/>
        </authorList>
    </citation>
    <scope>NUCLEOTIDE SEQUENCE</scope>
    <source>
        <strain evidence="1">MT110</strain>
    </source>
</reference>
<accession>A0ACD1AFS0</accession>
<proteinExistence type="predicted"/>
<gene>
    <name evidence="1" type="ORF">FRZ06_17490</name>
</gene>
<organism evidence="1 2">
    <name type="scientific">Anoxybacterium hadale</name>
    <dbReference type="NCBI Taxonomy" id="3408580"/>
    <lineage>
        <taxon>Bacteria</taxon>
        <taxon>Bacillati</taxon>
        <taxon>Bacillota</taxon>
        <taxon>Clostridia</taxon>
        <taxon>Peptostreptococcales</taxon>
        <taxon>Anaerovoracaceae</taxon>
        <taxon>Anoxybacterium</taxon>
    </lineage>
</organism>
<protein>
    <submittedName>
        <fullName evidence="1">HAMP domain-containing protein</fullName>
    </submittedName>
</protein>
<keyword evidence="2" id="KW-1185">Reference proteome</keyword>
<name>A0ACD1AFS0_9FIRM</name>
<dbReference type="Proteomes" id="UP000594014">
    <property type="component" value="Chromosome"/>
</dbReference>
<evidence type="ECO:0000313" key="2">
    <source>
        <dbReference type="Proteomes" id="UP000594014"/>
    </source>
</evidence>
<evidence type="ECO:0000313" key="1">
    <source>
        <dbReference type="EMBL" id="QOX65011.1"/>
    </source>
</evidence>
<dbReference type="EMBL" id="CP042469">
    <property type="protein sequence ID" value="QOX65011.1"/>
    <property type="molecule type" value="Genomic_DNA"/>
</dbReference>
<sequence length="1094" mass="117468">MKQINLVEWFFNLKITVKVIASFIVCMLLAVSIAVGVAIVSYQSYNLTVAQKQSGYSLNALSGRLEEKRVSALNDTLQASQSSELLNAMALQDGALLDEVVNGLIQHTDLDFMTVTNASGMAMTESQLGIKGIELPSETLIKNALQGSSAAEYRRTEENHFYILSAAPITSQDGQVMGSIAAGYDLSSNELVDLIKSLYGTDVTVFAGDVRVSTTIIKDGSRLLGTTLDPAIAEIVLKQKQEYYGEANILGMPYVTAYKPILDAQGEAIGLTFSGKSMAETNAQIRDTVMKIVLLSVVILLAFAFIIIIFLRKSLSIPLRRITDVADRIALGDTDFNIENTKKDEIGILMESFLKMTNSIKQQAEEADRIASGDLEIEIVPRSEKDKLAFSMVSVVKTLKSLVSEAESMTAAAVAGNLANRGNMNSFQGGYRDIIAGFNRTLDAVIEPLDVAANYMNQISKGSIPEKISEEYNGDFNDIKNSLNTCIDAIEALVADSLMLSGAAVEGRLDTRAEISKHGGDFAKIVAGVNATLDAVIDPLNVAASYIKQIGNGEIPEKITDEYRGDFNSIKNSINSCIDGLDGLVKGKEILKQMSLNDYSSRMEGAYLGIYKDISDSINMVIDRIQNLFRILDEISIGDLDELEALKQGGKRSENDTLVPTLIGMMENIKALVDETSMLSQSAVEGKLSVRGQVDKFDGEYAKVVEGINHTLDVVIAPISEATAVLEAMEKGNLGVLVKGDYTGDHALIKNALNRTLENLRIYIFEITNVLKEIGDGNLDLAVTANYTGDFVAIKDSLNNIITSLSEVLGNINEAAEQVNSGARQVSDGSQALSQGATEQASSIEELSASIAEIATQTKENAMNANLASDLAEDAKAFAERGNDQMSGMLDSMAEINEASSNISKIIKVIDDIAFQTNILALNAAVEAARAGVHGKGFAVVAEEVRNLAARSAEAAKETTELIEGSISKVSSGTKIANDTAAALKGIASKVGEAADLVKGISTASNEQASGIAQINKGIEQVSMVVQNNSATAEESAAASEELSSQSEFLKEMVGKFKMKESNTRFLSNQFEAPETTQVKEIPSRIILTEQDKY</sequence>